<evidence type="ECO:0000256" key="4">
    <source>
        <dbReference type="ARBA" id="ARBA00022691"/>
    </source>
</evidence>
<evidence type="ECO:0000313" key="7">
    <source>
        <dbReference type="EMBL" id="QEK11368.1"/>
    </source>
</evidence>
<dbReference type="InterPro" id="IPR041532">
    <property type="entry name" value="RlmI-like_PUA"/>
</dbReference>
<evidence type="ECO:0000313" key="8">
    <source>
        <dbReference type="Proteomes" id="UP000324646"/>
    </source>
</evidence>
<dbReference type="RefSeq" id="WP_148808459.1">
    <property type="nucleotide sequence ID" value="NZ_CP042243.1"/>
</dbReference>
<dbReference type="GO" id="GO:0008168">
    <property type="term" value="F:methyltransferase activity"/>
    <property type="evidence" value="ECO:0007669"/>
    <property type="project" value="UniProtKB-KW"/>
</dbReference>
<keyword evidence="3 7" id="KW-0808">Transferase</keyword>
<dbReference type="GO" id="GO:0006364">
    <property type="term" value="P:rRNA processing"/>
    <property type="evidence" value="ECO:0007669"/>
    <property type="project" value="UniProtKB-KW"/>
</dbReference>
<dbReference type="SUPFAM" id="SSF88697">
    <property type="entry name" value="PUA domain-like"/>
    <property type="match status" value="1"/>
</dbReference>
<sequence length="396" mass="46018">MKETKLIVKNKFLKKYKSGYPLIMKDAIINMNALKEEGQLIRLLDEKKGFIGKGYYGIQNKGYGWILTQNEKEKIDHSFFHKKLLEAIKRRKKLYMDRNTTAFRVFNGEGDGIGGFTVDYFDGFYLINWYSKGIYTFKDYIINTLKNLSGCRGIYEKKRFDTGGKFIEEDGYVWGERAKFPLIVKENGVNFAIYLNEGAMVGVFLDQREVRKAIRDKYAKDKNVLNTFSYTGAFSVFAALGGARKTTSVDLANRSLPKTIEHFSLNNIDYEAQDIIVEDVFGYFKYAQKKNLKFDLIILDPPSFAKSKKNRFSAAKDYKDLLKSVINITEDGGVIVASTNCASFDMKKFKDFIDKAFNEMDKKYKILEEYRLPEDFRTIREFREGNYLKVVFIKKY</sequence>
<dbReference type="Proteomes" id="UP000324646">
    <property type="component" value="Chromosome"/>
</dbReference>
<dbReference type="Gene3D" id="3.30.750.80">
    <property type="entry name" value="RNA methyltransferase domain (HRMD) like"/>
    <property type="match status" value="1"/>
</dbReference>
<dbReference type="SMART" id="SM00359">
    <property type="entry name" value="PUA"/>
    <property type="match status" value="1"/>
</dbReference>
<dbReference type="EMBL" id="CP042243">
    <property type="protein sequence ID" value="QEK11368.1"/>
    <property type="molecule type" value="Genomic_DNA"/>
</dbReference>
<keyword evidence="2 7" id="KW-0489">Methyltransferase</keyword>
<name>A0A5C0SD99_CRATE</name>
<dbReference type="OrthoDB" id="9805492at2"/>
<dbReference type="InterPro" id="IPR029063">
    <property type="entry name" value="SAM-dependent_MTases_sf"/>
</dbReference>
<keyword evidence="8" id="KW-1185">Reference proteome</keyword>
<dbReference type="GO" id="GO:0032259">
    <property type="term" value="P:methylation"/>
    <property type="evidence" value="ECO:0007669"/>
    <property type="project" value="UniProtKB-KW"/>
</dbReference>
<protein>
    <submittedName>
        <fullName evidence="7">Class I SAM-dependent rRNA methyltransferase</fullName>
    </submittedName>
</protein>
<keyword evidence="5" id="KW-0694">RNA-binding</keyword>
<dbReference type="InterPro" id="IPR002478">
    <property type="entry name" value="PUA"/>
</dbReference>
<dbReference type="InterPro" id="IPR015947">
    <property type="entry name" value="PUA-like_sf"/>
</dbReference>
<gene>
    <name evidence="7" type="ORF">FQB35_02710</name>
</gene>
<dbReference type="Pfam" id="PF17785">
    <property type="entry name" value="PUA_3"/>
    <property type="match status" value="1"/>
</dbReference>
<evidence type="ECO:0000256" key="1">
    <source>
        <dbReference type="ARBA" id="ARBA00022552"/>
    </source>
</evidence>
<dbReference type="Gene3D" id="3.40.50.150">
    <property type="entry name" value="Vaccinia Virus protein VP39"/>
    <property type="match status" value="1"/>
</dbReference>
<dbReference type="CDD" id="cd02440">
    <property type="entry name" value="AdoMet_MTases"/>
    <property type="match status" value="1"/>
</dbReference>
<dbReference type="AlphaFoldDB" id="A0A5C0SD99"/>
<dbReference type="InterPro" id="IPR036974">
    <property type="entry name" value="PUA_sf"/>
</dbReference>
<evidence type="ECO:0000256" key="2">
    <source>
        <dbReference type="ARBA" id="ARBA00022603"/>
    </source>
</evidence>
<dbReference type="CDD" id="cd11572">
    <property type="entry name" value="RlmI_M_like"/>
    <property type="match status" value="1"/>
</dbReference>
<dbReference type="PANTHER" id="PTHR43042:SF3">
    <property type="entry name" value="RIBOSOMAL RNA LARGE SUBUNIT METHYLTRANSFERASE YWBD-RELATED"/>
    <property type="match status" value="1"/>
</dbReference>
<feature type="domain" description="PUA" evidence="6">
    <location>
        <begin position="4"/>
        <end position="89"/>
    </location>
</feature>
<dbReference type="Pfam" id="PF10672">
    <property type="entry name" value="Methyltrans_SAM"/>
    <property type="match status" value="1"/>
</dbReference>
<dbReference type="SUPFAM" id="SSF53335">
    <property type="entry name" value="S-adenosyl-L-methionine-dependent methyltransferases"/>
    <property type="match status" value="1"/>
</dbReference>
<evidence type="ECO:0000256" key="3">
    <source>
        <dbReference type="ARBA" id="ARBA00022679"/>
    </source>
</evidence>
<proteinExistence type="predicted"/>
<dbReference type="Gene3D" id="2.30.130.10">
    <property type="entry name" value="PUA domain"/>
    <property type="match status" value="1"/>
</dbReference>
<evidence type="ECO:0000259" key="6">
    <source>
        <dbReference type="SMART" id="SM00359"/>
    </source>
</evidence>
<dbReference type="PANTHER" id="PTHR43042">
    <property type="entry name" value="SAM-DEPENDENT METHYLTRANSFERASE"/>
    <property type="match status" value="1"/>
</dbReference>
<keyword evidence="1" id="KW-0698">rRNA processing</keyword>
<dbReference type="InterPro" id="IPR019614">
    <property type="entry name" value="SAM-dep_methyl-trfase"/>
</dbReference>
<evidence type="ECO:0000256" key="5">
    <source>
        <dbReference type="ARBA" id="ARBA00022884"/>
    </source>
</evidence>
<dbReference type="KEGG" id="crs:FQB35_02710"/>
<reference evidence="7 8" key="1">
    <citation type="submission" date="2019-07" db="EMBL/GenBank/DDBJ databases">
        <title>Complete genome of Crassaminicella thermophila SY095.</title>
        <authorList>
            <person name="Li X."/>
        </authorList>
    </citation>
    <scope>NUCLEOTIDE SEQUENCE [LARGE SCALE GENOMIC DNA]</scope>
    <source>
        <strain evidence="7 8">SY095</strain>
    </source>
</reference>
<organism evidence="7 8">
    <name type="scientific">Crassaminicella thermophila</name>
    <dbReference type="NCBI Taxonomy" id="2599308"/>
    <lineage>
        <taxon>Bacteria</taxon>
        <taxon>Bacillati</taxon>
        <taxon>Bacillota</taxon>
        <taxon>Clostridia</taxon>
        <taxon>Eubacteriales</taxon>
        <taxon>Clostridiaceae</taxon>
        <taxon>Crassaminicella</taxon>
    </lineage>
</organism>
<accession>A0A5C0SD99</accession>
<dbReference type="GO" id="GO:0003723">
    <property type="term" value="F:RNA binding"/>
    <property type="evidence" value="ECO:0007669"/>
    <property type="project" value="UniProtKB-KW"/>
</dbReference>
<keyword evidence="4" id="KW-0949">S-adenosyl-L-methionine</keyword>